<organism evidence="2 3">
    <name type="scientific">Vibrio owensii</name>
    <dbReference type="NCBI Taxonomy" id="696485"/>
    <lineage>
        <taxon>Bacteria</taxon>
        <taxon>Pseudomonadati</taxon>
        <taxon>Pseudomonadota</taxon>
        <taxon>Gammaproteobacteria</taxon>
        <taxon>Vibrionales</taxon>
        <taxon>Vibrionaceae</taxon>
        <taxon>Vibrio</taxon>
    </lineage>
</organism>
<accession>A0AAU9Q761</accession>
<name>A0AAU9Q761_9VIBR</name>
<evidence type="ECO:0000313" key="2">
    <source>
        <dbReference type="EMBL" id="CAH1528852.1"/>
    </source>
</evidence>
<keyword evidence="1" id="KW-0732">Signal</keyword>
<dbReference type="AlphaFoldDB" id="A0AAU9Q761"/>
<comment type="caution">
    <text evidence="2">The sequence shown here is derived from an EMBL/GenBank/DDBJ whole genome shotgun (WGS) entry which is preliminary data.</text>
</comment>
<dbReference type="Proteomes" id="UP001295420">
    <property type="component" value="Unassembled WGS sequence"/>
</dbReference>
<evidence type="ECO:0000256" key="1">
    <source>
        <dbReference type="SAM" id="SignalP"/>
    </source>
</evidence>
<gene>
    <name evidence="2" type="ORF">THF1D04_220057</name>
</gene>
<feature type="signal peptide" evidence="1">
    <location>
        <begin position="1"/>
        <end position="17"/>
    </location>
</feature>
<dbReference type="RefSeq" id="WP_409931043.1">
    <property type="nucleotide sequence ID" value="NZ_CAKMTQ010000015.1"/>
</dbReference>
<sequence length="186" mass="21494">MKSVLLFLSLFSIPSFAHNLNFMKVDFILGHENSAVMEYRILAKTTLEYMYEVTHGENAHSIDLAQISPEKAKLIVTDFYQLFNQSMLTFDGKIQTSIGGAFGITEITLYEYLKNREHHHGYIEFYSSGVISKKYTTLSINFPESLDNVELFFSRPKNQNTEILIKDVEQSELTWVKGKRELTNLF</sequence>
<feature type="chain" id="PRO_5044009613" evidence="1">
    <location>
        <begin position="18"/>
        <end position="186"/>
    </location>
</feature>
<reference evidence="2" key="1">
    <citation type="submission" date="2022-01" db="EMBL/GenBank/DDBJ databases">
        <authorList>
            <person name="Lagorce A."/>
        </authorList>
    </citation>
    <scope>NUCLEOTIDE SEQUENCE</scope>
    <source>
        <strain evidence="2">Th15_F1_D04</strain>
    </source>
</reference>
<proteinExistence type="predicted"/>
<dbReference type="EMBL" id="CAKMTQ010000015">
    <property type="protein sequence ID" value="CAH1528852.1"/>
    <property type="molecule type" value="Genomic_DNA"/>
</dbReference>
<protein>
    <submittedName>
        <fullName evidence="2">Uncharacterized protein</fullName>
    </submittedName>
</protein>
<evidence type="ECO:0000313" key="3">
    <source>
        <dbReference type="Proteomes" id="UP001295420"/>
    </source>
</evidence>